<gene>
    <name evidence="2" type="ORF">SAMN05421790_105121</name>
</gene>
<evidence type="ECO:0000313" key="3">
    <source>
        <dbReference type="Proteomes" id="UP000186795"/>
    </source>
</evidence>
<sequence>MFLHGIPFVHLVSQYPELSPEGRKRRKSPAQKTDARRLVRHLGYEPVHLLRSSREYPLTRCIEECLGYGDTILAFPGIPYPRVQLSRREWGVRRLNIFDVAWILTTRENAREWFHHRLPGIPVLYWRPDVPKALDRRRARRGDALDEQPERKAFANQQGKGSV</sequence>
<evidence type="ECO:0000313" key="2">
    <source>
        <dbReference type="EMBL" id="SIS79640.1"/>
    </source>
</evidence>
<keyword evidence="3" id="KW-1185">Reference proteome</keyword>
<feature type="compositionally biased region" description="Basic and acidic residues" evidence="1">
    <location>
        <begin position="138"/>
        <end position="153"/>
    </location>
</feature>
<evidence type="ECO:0000256" key="1">
    <source>
        <dbReference type="SAM" id="MobiDB-lite"/>
    </source>
</evidence>
<proteinExistence type="predicted"/>
<reference evidence="3" key="1">
    <citation type="submission" date="2017-01" db="EMBL/GenBank/DDBJ databases">
        <authorList>
            <person name="Varghese N."/>
            <person name="Submissions S."/>
        </authorList>
    </citation>
    <scope>NUCLEOTIDE SEQUENCE [LARGE SCALE GENOMIC DNA]</scope>
    <source>
        <strain evidence="3">DSM 45196</strain>
    </source>
</reference>
<feature type="region of interest" description="Disordered" evidence="1">
    <location>
        <begin position="138"/>
        <end position="163"/>
    </location>
</feature>
<name>A0A1N7M0K4_9BACL</name>
<dbReference type="EMBL" id="FTOD01000005">
    <property type="protein sequence ID" value="SIS79640.1"/>
    <property type="molecule type" value="Genomic_DNA"/>
</dbReference>
<organism evidence="2 3">
    <name type="scientific">Kroppenstedtia eburnea</name>
    <dbReference type="NCBI Taxonomy" id="714067"/>
    <lineage>
        <taxon>Bacteria</taxon>
        <taxon>Bacillati</taxon>
        <taxon>Bacillota</taxon>
        <taxon>Bacilli</taxon>
        <taxon>Bacillales</taxon>
        <taxon>Thermoactinomycetaceae</taxon>
        <taxon>Kroppenstedtia</taxon>
    </lineage>
</organism>
<dbReference type="Proteomes" id="UP000186795">
    <property type="component" value="Unassembled WGS sequence"/>
</dbReference>
<protein>
    <submittedName>
        <fullName evidence="2">Uncharacterized protein</fullName>
    </submittedName>
</protein>
<accession>A0A1N7M0K4</accession>
<dbReference type="AlphaFoldDB" id="A0A1N7M0K4"/>